<dbReference type="Gene3D" id="3.30.420.40">
    <property type="match status" value="2"/>
</dbReference>
<dbReference type="PROSITE" id="PS01272">
    <property type="entry name" value="GCKR"/>
    <property type="match status" value="1"/>
</dbReference>
<dbReference type="PANTHER" id="PTHR10088">
    <property type="entry name" value="GLUCOKINASE REGULATORY PROTEIN"/>
    <property type="match status" value="1"/>
</dbReference>
<dbReference type="InterPro" id="IPR002731">
    <property type="entry name" value="ATPase_BadF"/>
</dbReference>
<dbReference type="InterPro" id="IPR046348">
    <property type="entry name" value="SIS_dom_sf"/>
</dbReference>
<feature type="domain" description="SIS" evidence="8">
    <location>
        <begin position="65"/>
        <end position="228"/>
    </location>
</feature>
<dbReference type="InterPro" id="IPR000408">
    <property type="entry name" value="Reg_chr_condens"/>
</dbReference>
<dbReference type="NCBIfam" id="NF003915">
    <property type="entry name" value="PRK05441.1"/>
    <property type="match status" value="1"/>
</dbReference>
<comment type="similarity">
    <text evidence="1">Belongs to the eukaryotic-type N-acetylglucosamine kinase family.</text>
</comment>
<dbReference type="GO" id="GO:0009254">
    <property type="term" value="P:peptidoglycan turnover"/>
    <property type="evidence" value="ECO:0007669"/>
    <property type="project" value="TreeGrafter"/>
</dbReference>
<evidence type="ECO:0000313" key="9">
    <source>
        <dbReference type="EMBL" id="PVU91165.1"/>
    </source>
</evidence>
<dbReference type="InterPro" id="IPR005486">
    <property type="entry name" value="Glucokinase_regulatory_CS"/>
</dbReference>
<dbReference type="PROSITE" id="PS51464">
    <property type="entry name" value="SIS"/>
    <property type="match status" value="1"/>
</dbReference>
<dbReference type="NCBIfam" id="TIGR00274">
    <property type="entry name" value="N-acetylmuramic acid 6-phosphate etherase"/>
    <property type="match status" value="1"/>
</dbReference>
<dbReference type="GO" id="GO:0097367">
    <property type="term" value="F:carbohydrate derivative binding"/>
    <property type="evidence" value="ECO:0007669"/>
    <property type="project" value="InterPro"/>
</dbReference>
<evidence type="ECO:0000256" key="6">
    <source>
        <dbReference type="ARBA" id="ARBA00031123"/>
    </source>
</evidence>
<evidence type="ECO:0000313" key="10">
    <source>
        <dbReference type="Proteomes" id="UP000245383"/>
    </source>
</evidence>
<protein>
    <recommendedName>
        <fullName evidence="3">N-acetyl-D-glucosamine kinase</fullName>
        <ecNumber evidence="2">2.7.1.59</ecNumber>
    </recommendedName>
    <alternativeName>
        <fullName evidence="6">GlcNAc kinase</fullName>
    </alternativeName>
</protein>
<evidence type="ECO:0000256" key="5">
    <source>
        <dbReference type="ARBA" id="ARBA00023277"/>
    </source>
</evidence>
<evidence type="ECO:0000256" key="4">
    <source>
        <dbReference type="ARBA" id="ARBA00023239"/>
    </source>
</evidence>
<dbReference type="Gene3D" id="1.10.8.1080">
    <property type="match status" value="1"/>
</dbReference>
<dbReference type="PANTHER" id="PTHR10088:SF4">
    <property type="entry name" value="GLUCOKINASE REGULATORY PROTEIN"/>
    <property type="match status" value="1"/>
</dbReference>
<dbReference type="Gene3D" id="3.40.50.10490">
    <property type="entry name" value="Glucose-6-phosphate isomerase like protein, domain 1"/>
    <property type="match status" value="1"/>
</dbReference>
<keyword evidence="5" id="KW-0119">Carbohydrate metabolism</keyword>
<dbReference type="SUPFAM" id="SSF53697">
    <property type="entry name" value="SIS domain"/>
    <property type="match status" value="1"/>
</dbReference>
<dbReference type="Proteomes" id="UP000245383">
    <property type="component" value="Unassembled WGS sequence"/>
</dbReference>
<reference evidence="9 10" key="1">
    <citation type="journal article" date="2018" name="MBio">
        <title>Comparative Genomics Reveals the Core Gene Toolbox for the Fungus-Insect Symbiosis.</title>
        <authorList>
            <person name="Wang Y."/>
            <person name="Stata M."/>
            <person name="Wang W."/>
            <person name="Stajich J.E."/>
            <person name="White M.M."/>
            <person name="Moncalvo J.M."/>
        </authorList>
    </citation>
    <scope>NUCLEOTIDE SEQUENCE [LARGE SCALE GENOMIC DNA]</scope>
    <source>
        <strain evidence="9 10">SWE-8-4</strain>
    </source>
</reference>
<dbReference type="GO" id="GO:0016803">
    <property type="term" value="F:ether hydrolase activity"/>
    <property type="evidence" value="ECO:0007669"/>
    <property type="project" value="TreeGrafter"/>
</dbReference>
<sequence length="631" mass="66830">MSTSENRDFFSVLDKLKTETRNPKSMNIDTLSTKEMLKIINDEDKTVALAVEAILDQITAAVDGIAERMAKGGRILYFGAGTSGRLGVLDASECPPTYSTHPDLVVGIMAGGDAAIRVAQENVEDSVETGKEDCRKENITAIDTVVGIAASGRTPYVIGALDYARQVGALTIGVSTNAVSTLNECVDIILAAEVGPEVVTGSTRMKSGTAQKLILNMLTTGAMIKLGKTYGNLMVDFKPTNEKLRLRAPKIVCEVTGVTRDEALEALSKCGGQVKIAIMSIITKTNPEQAAKLLEDNGNILVKAIDSHKQTTNSSTTTEESDPEMLPVIMTADGGGTKTLIYLVDLQGNEVGQATVESTNYSSVSLDMICQRISNGLDLAIAGRKNIKVVKSLVGLAGIGDPAKTKILQDKLQNLSPNLTVITDIKLVSTGLPKSTADSLSVSVIAGTGSATLAELPDGTVEVCGGWGPVLGDQGSGTSLGSNCLRAVSAAIEKAGPDTLMVECVRSKWNVQQRLDFVRYVQALRPDQARVETAKLAEIVLDCAYNKQDPVALEIVKREVLVFSNFVTSLLRKHNASSVNIAVTGSVIVKSEAYRNDFIANIESQGFKINVLNIVDVPAISAAKSLVGTPL</sequence>
<name>A0A2T9YFS8_9FUNG</name>
<organism evidence="9 10">
    <name type="scientific">Smittium simulii</name>
    <dbReference type="NCBI Taxonomy" id="133385"/>
    <lineage>
        <taxon>Eukaryota</taxon>
        <taxon>Fungi</taxon>
        <taxon>Fungi incertae sedis</taxon>
        <taxon>Zoopagomycota</taxon>
        <taxon>Kickxellomycotina</taxon>
        <taxon>Harpellomycetes</taxon>
        <taxon>Harpellales</taxon>
        <taxon>Legeriomycetaceae</taxon>
        <taxon>Smittium</taxon>
    </lineage>
</organism>
<feature type="repeat" description="RCC1" evidence="7">
    <location>
        <begin position="73"/>
        <end position="121"/>
    </location>
</feature>
<comment type="caution">
    <text evidence="9">The sequence shown here is derived from an EMBL/GenBank/DDBJ whole genome shotgun (WGS) entry which is preliminary data.</text>
</comment>
<dbReference type="STRING" id="133385.A0A2T9YFS8"/>
<dbReference type="Pfam" id="PF22645">
    <property type="entry name" value="GKRP_SIS_N"/>
    <property type="match status" value="1"/>
</dbReference>
<dbReference type="InterPro" id="IPR040190">
    <property type="entry name" value="MURQ/GCKR"/>
</dbReference>
<accession>A0A2T9YFS8</accession>
<dbReference type="SUPFAM" id="SSF53067">
    <property type="entry name" value="Actin-like ATPase domain"/>
    <property type="match status" value="2"/>
</dbReference>
<evidence type="ECO:0000256" key="3">
    <source>
        <dbReference type="ARBA" id="ARBA00014974"/>
    </source>
</evidence>
<dbReference type="OrthoDB" id="311172at2759"/>
<dbReference type="EC" id="2.7.1.59" evidence="2"/>
<dbReference type="InterPro" id="IPR005488">
    <property type="entry name" value="Etherase_MurQ"/>
</dbReference>
<dbReference type="GO" id="GO:0046348">
    <property type="term" value="P:amino sugar catabolic process"/>
    <property type="evidence" value="ECO:0007669"/>
    <property type="project" value="InterPro"/>
</dbReference>
<gene>
    <name evidence="9" type="ORF">BB561_004541</name>
</gene>
<dbReference type="FunFam" id="3.40.50.10490:FF:000014">
    <property type="entry name" value="N-acetylmuramic acid 6-phosphate etherase"/>
    <property type="match status" value="1"/>
</dbReference>
<dbReference type="InterPro" id="IPR043129">
    <property type="entry name" value="ATPase_NBD"/>
</dbReference>
<dbReference type="NCBIfam" id="NF009222">
    <property type="entry name" value="PRK12570.1"/>
    <property type="match status" value="1"/>
</dbReference>
<dbReference type="EMBL" id="MBFR01000217">
    <property type="protein sequence ID" value="PVU91165.1"/>
    <property type="molecule type" value="Genomic_DNA"/>
</dbReference>
<dbReference type="GO" id="GO:0045127">
    <property type="term" value="F:N-acetylglucosamine kinase activity"/>
    <property type="evidence" value="ECO:0007669"/>
    <property type="project" value="UniProtKB-EC"/>
</dbReference>
<dbReference type="AlphaFoldDB" id="A0A2T9YFS8"/>
<keyword evidence="10" id="KW-1185">Reference proteome</keyword>
<evidence type="ECO:0000256" key="7">
    <source>
        <dbReference type="PROSITE-ProRule" id="PRU00235"/>
    </source>
</evidence>
<dbReference type="HAMAP" id="MF_00068">
    <property type="entry name" value="MurQ"/>
    <property type="match status" value="1"/>
</dbReference>
<dbReference type="GO" id="GO:0016835">
    <property type="term" value="F:carbon-oxygen lyase activity"/>
    <property type="evidence" value="ECO:0007669"/>
    <property type="project" value="InterPro"/>
</dbReference>
<proteinExistence type="inferred from homology"/>
<dbReference type="PROSITE" id="PS50012">
    <property type="entry name" value="RCC1_3"/>
    <property type="match status" value="1"/>
</dbReference>
<evidence type="ECO:0000256" key="2">
    <source>
        <dbReference type="ARBA" id="ARBA00012122"/>
    </source>
</evidence>
<keyword evidence="4" id="KW-0456">Lyase</keyword>
<dbReference type="CDD" id="cd24007">
    <property type="entry name" value="ASKHA_NBD_eukNAGK-like"/>
    <property type="match status" value="1"/>
</dbReference>
<dbReference type="CDD" id="cd05007">
    <property type="entry name" value="SIS_Etherase"/>
    <property type="match status" value="1"/>
</dbReference>
<evidence type="ECO:0000256" key="1">
    <source>
        <dbReference type="ARBA" id="ARBA00006198"/>
    </source>
</evidence>
<dbReference type="InterPro" id="IPR001347">
    <property type="entry name" value="SIS_dom"/>
</dbReference>
<dbReference type="Pfam" id="PF01869">
    <property type="entry name" value="BcrAD_BadFG"/>
    <property type="match status" value="1"/>
</dbReference>
<evidence type="ECO:0000259" key="8">
    <source>
        <dbReference type="PROSITE" id="PS51464"/>
    </source>
</evidence>